<organism evidence="1 2">
    <name type="scientific">Solemya velum gill symbiont</name>
    <dbReference type="NCBI Taxonomy" id="2340"/>
    <lineage>
        <taxon>Bacteria</taxon>
        <taxon>Pseudomonadati</taxon>
        <taxon>Pseudomonadota</taxon>
        <taxon>Gammaproteobacteria</taxon>
        <taxon>sulfur-oxidizing symbionts</taxon>
    </lineage>
</organism>
<accession>A0A1T2CZ75</accession>
<dbReference type="Proteomes" id="UP000190962">
    <property type="component" value="Unassembled WGS sequence"/>
</dbReference>
<reference evidence="1 2" key="1">
    <citation type="submission" date="2016-11" db="EMBL/GenBank/DDBJ databases">
        <title>Mixed transmission modes and dynamic genome evolution in an obligate animal-bacterial symbiosis.</title>
        <authorList>
            <person name="Russell S.L."/>
            <person name="Corbett-Detig R.B."/>
            <person name="Cavanaugh C.M."/>
        </authorList>
    </citation>
    <scope>NUCLEOTIDE SEQUENCE [LARGE SCALE GENOMIC DNA]</scope>
    <source>
        <strain evidence="1">MA-KB16</strain>
    </source>
</reference>
<proteinExistence type="predicted"/>
<gene>
    <name evidence="1" type="ORF">BOV88_07890</name>
</gene>
<dbReference type="AlphaFoldDB" id="A0A1T2CZ75"/>
<evidence type="ECO:0000313" key="1">
    <source>
        <dbReference type="EMBL" id="OOY34842.1"/>
    </source>
</evidence>
<sequence length="69" mass="7945">MGYILGKSLLASSASSIIVVIDFHFCLRKYSRHIFSLQVVPQREIFFQDNYLDGSAFIGKIYLIFLILK</sequence>
<protein>
    <submittedName>
        <fullName evidence="1">Uncharacterized protein</fullName>
    </submittedName>
</protein>
<evidence type="ECO:0000313" key="2">
    <source>
        <dbReference type="Proteomes" id="UP000190962"/>
    </source>
</evidence>
<comment type="caution">
    <text evidence="1">The sequence shown here is derived from an EMBL/GenBank/DDBJ whole genome shotgun (WGS) entry which is preliminary data.</text>
</comment>
<name>A0A1T2CZ75_SOVGS</name>
<dbReference type="EMBL" id="MPNX01000010">
    <property type="protein sequence ID" value="OOY34842.1"/>
    <property type="molecule type" value="Genomic_DNA"/>
</dbReference>